<feature type="domain" description="HTH cro/C1-type" evidence="1">
    <location>
        <begin position="18"/>
        <end position="87"/>
    </location>
</feature>
<dbReference type="Gene3D" id="3.30.450.180">
    <property type="match status" value="1"/>
</dbReference>
<dbReference type="EMBL" id="CP157947">
    <property type="protein sequence ID" value="XBS71514.1"/>
    <property type="molecule type" value="Genomic_DNA"/>
</dbReference>
<reference evidence="2" key="1">
    <citation type="submission" date="2024-06" db="EMBL/GenBank/DDBJ databases">
        <authorList>
            <person name="Coelho C."/>
            <person name="Bento M."/>
            <person name="Garcia E."/>
            <person name="Camelo A."/>
            <person name="Brandao I."/>
            <person name="Espirito Santo C."/>
            <person name="Trovao J."/>
            <person name="Verissimo A."/>
            <person name="Costa J."/>
            <person name="Tiago I."/>
        </authorList>
    </citation>
    <scope>NUCLEOTIDE SEQUENCE</scope>
    <source>
        <strain evidence="2">KWT182</strain>
    </source>
</reference>
<dbReference type="CDD" id="cd00093">
    <property type="entry name" value="HTH_XRE"/>
    <property type="match status" value="1"/>
</dbReference>
<dbReference type="InterPro" id="IPR041413">
    <property type="entry name" value="MLTR_LBD"/>
</dbReference>
<dbReference type="AlphaFoldDB" id="A0AAU7QED0"/>
<name>A0AAU7QED0_9GAMM</name>
<accession>A0AAU7QED0</accession>
<dbReference type="Pfam" id="PF13560">
    <property type="entry name" value="HTH_31"/>
    <property type="match status" value="1"/>
</dbReference>
<evidence type="ECO:0000259" key="1">
    <source>
        <dbReference type="SMART" id="SM00530"/>
    </source>
</evidence>
<dbReference type="InterPro" id="IPR010982">
    <property type="entry name" value="Lambda_DNA-bd_dom_sf"/>
</dbReference>
<dbReference type="GO" id="GO:0003677">
    <property type="term" value="F:DNA binding"/>
    <property type="evidence" value="ECO:0007669"/>
    <property type="project" value="InterPro"/>
</dbReference>
<dbReference type="InterPro" id="IPR001387">
    <property type="entry name" value="Cro/C1-type_HTH"/>
</dbReference>
<gene>
    <name evidence="2" type="ORF">ABK905_11665</name>
</gene>
<protein>
    <submittedName>
        <fullName evidence="2">Helix-turn-helix transcriptional regulator</fullName>
    </submittedName>
</protein>
<organism evidence="2">
    <name type="scientific">Acerihabitans sp. KWT182</name>
    <dbReference type="NCBI Taxonomy" id="3157919"/>
    <lineage>
        <taxon>Bacteria</taxon>
        <taxon>Pseudomonadati</taxon>
        <taxon>Pseudomonadota</taxon>
        <taxon>Gammaproteobacteria</taxon>
        <taxon>Enterobacterales</taxon>
        <taxon>Pectobacteriaceae</taxon>
        <taxon>Acerihabitans</taxon>
    </lineage>
</organism>
<dbReference type="SUPFAM" id="SSF47413">
    <property type="entry name" value="lambda repressor-like DNA-binding domains"/>
    <property type="match status" value="1"/>
</dbReference>
<dbReference type="PANTHER" id="PTHR35010:SF2">
    <property type="entry name" value="BLL4672 PROTEIN"/>
    <property type="match status" value="1"/>
</dbReference>
<sequence>MTKKNSPEQRRELGAFLCVRRGRLEPGDFGLPKGPRRTPGLRREEVALLAGVSVSWYTWLEQGRDIQPSADALARISRVLKLNAVESAHLFALSSREPPPVAAGGGLSEGLEMLVRAIDPIPAYVRNTRLDILAWNNAVADLFVDYGSLQPHERNTLRLLFLYRPYRTLILDWEQMAHGMISTFRAARAQALDIAPFDSLVEELAGLSPEFRDWWRDTDVKGFDEGSKRLRHPTAGHIEFTYVALTPAGRPDLSLVTYIPRPSACESRS</sequence>
<dbReference type="PANTHER" id="PTHR35010">
    <property type="entry name" value="BLL4672 PROTEIN-RELATED"/>
    <property type="match status" value="1"/>
</dbReference>
<dbReference type="SMART" id="SM00530">
    <property type="entry name" value="HTH_XRE"/>
    <property type="match status" value="1"/>
</dbReference>
<proteinExistence type="predicted"/>
<evidence type="ECO:0000313" key="2">
    <source>
        <dbReference type="EMBL" id="XBS71514.1"/>
    </source>
</evidence>
<dbReference type="Pfam" id="PF17765">
    <property type="entry name" value="MLTR_LBD"/>
    <property type="match status" value="1"/>
</dbReference>
<dbReference type="Gene3D" id="1.10.260.40">
    <property type="entry name" value="lambda repressor-like DNA-binding domains"/>
    <property type="match status" value="1"/>
</dbReference>